<gene>
    <name evidence="2" type="ORF">Abci_007_019</name>
    <name evidence="3" type="ORF">ACI01nite_17410</name>
    <name evidence="4" type="ORF">HK14_09525</name>
</gene>
<dbReference type="Proteomes" id="UP000032671">
    <property type="component" value="Unassembled WGS sequence"/>
</dbReference>
<evidence type="ECO:0000313" key="7">
    <source>
        <dbReference type="Proteomes" id="UP000321891"/>
    </source>
</evidence>
<accession>A0A0D6N262</accession>
<proteinExistence type="predicted"/>
<comment type="caution">
    <text evidence="4">The sequence shown here is derived from an EMBL/GenBank/DDBJ whole genome shotgun (WGS) entry which is preliminary data.</text>
</comment>
<dbReference type="Proteomes" id="UP000196086">
    <property type="component" value="Unassembled WGS sequence"/>
</dbReference>
<reference evidence="2 5" key="1">
    <citation type="submission" date="2012-11" db="EMBL/GenBank/DDBJ databases">
        <title>Whole genome sequence of Acetobacter cibinongensis 4H-1.</title>
        <authorList>
            <person name="Azuma Y."/>
            <person name="Higashiura N."/>
            <person name="Hirakawa H."/>
            <person name="Matsushita K."/>
        </authorList>
    </citation>
    <scope>NUCLEOTIDE SEQUENCE [LARGE SCALE GENOMIC DNA]</scope>
    <source>
        <strain evidence="2 5">4H-1</strain>
    </source>
</reference>
<evidence type="ECO:0000313" key="3">
    <source>
        <dbReference type="EMBL" id="GEL59139.1"/>
    </source>
</evidence>
<evidence type="ECO:0000313" key="2">
    <source>
        <dbReference type="EMBL" id="GAN59616.1"/>
    </source>
</evidence>
<reference evidence="4 6" key="2">
    <citation type="submission" date="2014-06" db="EMBL/GenBank/DDBJ databases">
        <authorList>
            <person name="Ju J."/>
            <person name="Zhang J."/>
        </authorList>
    </citation>
    <scope>NUCLEOTIDE SEQUENCE [LARGE SCALE GENOMIC DNA]</scope>
    <source>
        <strain evidence="4 6">DsW_47</strain>
    </source>
</reference>
<dbReference type="EMBL" id="BJVU01000007">
    <property type="protein sequence ID" value="GEL59139.1"/>
    <property type="molecule type" value="Genomic_DNA"/>
</dbReference>
<sequence>MSGHWGARSGKAGTDGNAASQETCHHAELQTEWANRGVLADRVAGKAGCGSASGLWRGHCRGNALYHKVVFYHVA</sequence>
<dbReference type="STRING" id="1231339.Abci_007_019"/>
<dbReference type="EMBL" id="JOMQ01000047">
    <property type="protein sequence ID" value="OUJ01401.1"/>
    <property type="molecule type" value="Genomic_DNA"/>
</dbReference>
<name>A0A1Z5YT17_9PROT</name>
<organism evidence="4 6">
    <name type="scientific">Acetobacter cibinongensis</name>
    <dbReference type="NCBI Taxonomy" id="146475"/>
    <lineage>
        <taxon>Bacteria</taxon>
        <taxon>Pseudomonadati</taxon>
        <taxon>Pseudomonadota</taxon>
        <taxon>Alphaproteobacteria</taxon>
        <taxon>Acetobacterales</taxon>
        <taxon>Acetobacteraceae</taxon>
        <taxon>Acetobacter</taxon>
    </lineage>
</organism>
<keyword evidence="7" id="KW-1185">Reference proteome</keyword>
<feature type="region of interest" description="Disordered" evidence="1">
    <location>
        <begin position="1"/>
        <end position="23"/>
    </location>
</feature>
<protein>
    <submittedName>
        <fullName evidence="4">Uncharacterized protein</fullName>
    </submittedName>
</protein>
<reference evidence="3 7" key="3">
    <citation type="submission" date="2019-07" db="EMBL/GenBank/DDBJ databases">
        <title>Whole genome shotgun sequence of Acetobacter cibinongensis NBRC 16605.</title>
        <authorList>
            <person name="Hosoyama A."/>
            <person name="Uohara A."/>
            <person name="Ohji S."/>
            <person name="Ichikawa N."/>
        </authorList>
    </citation>
    <scope>NUCLEOTIDE SEQUENCE [LARGE SCALE GENOMIC DNA]</scope>
    <source>
        <strain evidence="3 7">NBRC 16605</strain>
    </source>
</reference>
<evidence type="ECO:0000256" key="1">
    <source>
        <dbReference type="SAM" id="MobiDB-lite"/>
    </source>
</evidence>
<dbReference type="EMBL" id="BAMV01000007">
    <property type="protein sequence ID" value="GAN59616.1"/>
    <property type="molecule type" value="Genomic_DNA"/>
</dbReference>
<dbReference type="Proteomes" id="UP000321891">
    <property type="component" value="Unassembled WGS sequence"/>
</dbReference>
<evidence type="ECO:0000313" key="5">
    <source>
        <dbReference type="Proteomes" id="UP000032671"/>
    </source>
</evidence>
<evidence type="ECO:0000313" key="6">
    <source>
        <dbReference type="Proteomes" id="UP000196086"/>
    </source>
</evidence>
<dbReference type="AlphaFoldDB" id="A0A1Z5YT17"/>
<evidence type="ECO:0000313" key="4">
    <source>
        <dbReference type="EMBL" id="OUJ01401.1"/>
    </source>
</evidence>
<accession>A0A1Z5YT17</accession>